<dbReference type="EMBL" id="MFAH01000071">
    <property type="protein sequence ID" value="OGD69851.1"/>
    <property type="molecule type" value="Genomic_DNA"/>
</dbReference>
<evidence type="ECO:0000313" key="2">
    <source>
        <dbReference type="Proteomes" id="UP000177390"/>
    </source>
</evidence>
<dbReference type="AlphaFoldDB" id="A0A1F5ER37"/>
<organism evidence="1 2">
    <name type="scientific">Candidatus Collierbacteria bacterium RIFCSPHIGHO2_02_FULL_49_10</name>
    <dbReference type="NCBI Taxonomy" id="1817723"/>
    <lineage>
        <taxon>Bacteria</taxon>
        <taxon>Candidatus Collieribacteriota</taxon>
    </lineage>
</organism>
<reference evidence="1 2" key="1">
    <citation type="journal article" date="2016" name="Nat. Commun.">
        <title>Thousands of microbial genomes shed light on interconnected biogeochemical processes in an aquifer system.</title>
        <authorList>
            <person name="Anantharaman K."/>
            <person name="Brown C.T."/>
            <person name="Hug L.A."/>
            <person name="Sharon I."/>
            <person name="Castelle C.J."/>
            <person name="Probst A.J."/>
            <person name="Thomas B.C."/>
            <person name="Singh A."/>
            <person name="Wilkins M.J."/>
            <person name="Karaoz U."/>
            <person name="Brodie E.L."/>
            <person name="Williams K.H."/>
            <person name="Hubbard S.S."/>
            <person name="Banfield J.F."/>
        </authorList>
    </citation>
    <scope>NUCLEOTIDE SEQUENCE [LARGE SCALE GENOMIC DNA]</scope>
</reference>
<name>A0A1F5ER37_9BACT</name>
<evidence type="ECO:0000313" key="1">
    <source>
        <dbReference type="EMBL" id="OGD69851.1"/>
    </source>
</evidence>
<sequence length="64" mass="7214">MCSQQFGQKAFWINCCVHGAAVAPQRRSLTFKPGDADKPNMIQTSGFKEVKFEQNGDEMTLRFS</sequence>
<gene>
    <name evidence="1" type="ORF">A3D09_03860</name>
</gene>
<dbReference type="Proteomes" id="UP000177390">
    <property type="component" value="Unassembled WGS sequence"/>
</dbReference>
<protein>
    <submittedName>
        <fullName evidence="1">Uncharacterized protein</fullName>
    </submittedName>
</protein>
<accession>A0A1F5ER37</accession>
<comment type="caution">
    <text evidence="1">The sequence shown here is derived from an EMBL/GenBank/DDBJ whole genome shotgun (WGS) entry which is preliminary data.</text>
</comment>
<proteinExistence type="predicted"/>